<dbReference type="SMART" id="SM00829">
    <property type="entry name" value="PKS_ER"/>
    <property type="match status" value="1"/>
</dbReference>
<gene>
    <name evidence="6" type="ORF">DCC39_11140</name>
</gene>
<evidence type="ECO:0000256" key="3">
    <source>
        <dbReference type="ARBA" id="ARBA00023002"/>
    </source>
</evidence>
<dbReference type="GO" id="GO:0008270">
    <property type="term" value="F:zinc ion binding"/>
    <property type="evidence" value="ECO:0007669"/>
    <property type="project" value="InterPro"/>
</dbReference>
<comment type="similarity">
    <text evidence="4">Belongs to the zinc-containing alcohol dehydrogenase family.</text>
</comment>
<keyword evidence="3" id="KW-0560">Oxidoreductase</keyword>
<dbReference type="OrthoDB" id="9770238at2"/>
<evidence type="ECO:0000313" key="7">
    <source>
        <dbReference type="Proteomes" id="UP000245998"/>
    </source>
</evidence>
<evidence type="ECO:0000256" key="2">
    <source>
        <dbReference type="ARBA" id="ARBA00022833"/>
    </source>
</evidence>
<evidence type="ECO:0000313" key="6">
    <source>
        <dbReference type="EMBL" id="PWA10384.1"/>
    </source>
</evidence>
<dbReference type="InterPro" id="IPR013149">
    <property type="entry name" value="ADH-like_C"/>
</dbReference>
<dbReference type="PROSITE" id="PS00059">
    <property type="entry name" value="ADH_ZINC"/>
    <property type="match status" value="1"/>
</dbReference>
<dbReference type="GO" id="GO:0016491">
    <property type="term" value="F:oxidoreductase activity"/>
    <property type="evidence" value="ECO:0007669"/>
    <property type="project" value="UniProtKB-KW"/>
</dbReference>
<dbReference type="InterPro" id="IPR020843">
    <property type="entry name" value="ER"/>
</dbReference>
<keyword evidence="7" id="KW-1185">Reference proteome</keyword>
<dbReference type="Pfam" id="PF08240">
    <property type="entry name" value="ADH_N"/>
    <property type="match status" value="1"/>
</dbReference>
<dbReference type="EMBL" id="QCZG01000022">
    <property type="protein sequence ID" value="PWA10384.1"/>
    <property type="molecule type" value="Genomic_DNA"/>
</dbReference>
<feature type="domain" description="Enoyl reductase (ER)" evidence="5">
    <location>
        <begin position="4"/>
        <end position="347"/>
    </location>
</feature>
<dbReference type="PANTHER" id="PTHR43401">
    <property type="entry name" value="L-THREONINE 3-DEHYDROGENASE"/>
    <property type="match status" value="1"/>
</dbReference>
<evidence type="ECO:0000256" key="4">
    <source>
        <dbReference type="RuleBase" id="RU361277"/>
    </source>
</evidence>
<accession>A0A2U1JZK5</accession>
<dbReference type="SUPFAM" id="SSF50129">
    <property type="entry name" value="GroES-like"/>
    <property type="match status" value="1"/>
</dbReference>
<keyword evidence="1 4" id="KW-0479">Metal-binding</keyword>
<dbReference type="PANTHER" id="PTHR43401:SF5">
    <property type="entry name" value="ALCOHOL DEHYDROGENASE-RELATED"/>
    <property type="match status" value="1"/>
</dbReference>
<dbReference type="SUPFAM" id="SSF51735">
    <property type="entry name" value="NAD(P)-binding Rossmann-fold domains"/>
    <property type="match status" value="1"/>
</dbReference>
<name>A0A2U1JZK5_9BACI</name>
<evidence type="ECO:0000259" key="5">
    <source>
        <dbReference type="SMART" id="SM00829"/>
    </source>
</evidence>
<comment type="cofactor">
    <cofactor evidence="4">
        <name>Zn(2+)</name>
        <dbReference type="ChEBI" id="CHEBI:29105"/>
    </cofactor>
</comment>
<protein>
    <submittedName>
        <fullName evidence="6">Alcohol dehydrogenase</fullName>
    </submittedName>
</protein>
<sequence>MKAAVMEQIKKPLVVRQVEDPTIDENGAIIRVMANGICRSDWHAWMGDLTWVGIKVEMPWVMGHEFTGVVEEVGKNIKNFKKGDRVIVPFTQGDGTCEQCLSGHQNICDNIQMPGFSYWGGFGEYTAVPNADLNLVKLPDAVGFEEGASIGCRFMTSFHAITEQAKVKPGEWVAVYGAGGIGLAAMHIASAAGANVIAIDIAQDKLDFAKSVGADVTINSKETNPWKEVRQITKGGAHVSIDALGISETILNSVNSLRKRGRHIQIGMTSSAEKGMVSVPTDLITAKELHFIGSFGMQAPNYPAMLQMISTGKLNPSKLVTDLVSIEEVSGILEKMGNYNTLGVTVVNKW</sequence>
<dbReference type="InterPro" id="IPR013154">
    <property type="entry name" value="ADH-like_N"/>
</dbReference>
<dbReference type="Gene3D" id="3.90.180.10">
    <property type="entry name" value="Medium-chain alcohol dehydrogenases, catalytic domain"/>
    <property type="match status" value="1"/>
</dbReference>
<dbReference type="InterPro" id="IPR050129">
    <property type="entry name" value="Zn_alcohol_dh"/>
</dbReference>
<evidence type="ECO:0000256" key="1">
    <source>
        <dbReference type="ARBA" id="ARBA00022723"/>
    </source>
</evidence>
<comment type="caution">
    <text evidence="6">The sequence shown here is derived from an EMBL/GenBank/DDBJ whole genome shotgun (WGS) entry which is preliminary data.</text>
</comment>
<reference evidence="6 7" key="1">
    <citation type="submission" date="2018-04" db="EMBL/GenBank/DDBJ databases">
        <title>Camelliibacillus theae gen. nov., sp. nov., isolated from Pu'er tea.</title>
        <authorList>
            <person name="Niu L."/>
        </authorList>
    </citation>
    <scope>NUCLEOTIDE SEQUENCE [LARGE SCALE GENOMIC DNA]</scope>
    <source>
        <strain evidence="6 7">T8</strain>
    </source>
</reference>
<organism evidence="6 7">
    <name type="scientific">Pueribacillus theae</name>
    <dbReference type="NCBI Taxonomy" id="2171751"/>
    <lineage>
        <taxon>Bacteria</taxon>
        <taxon>Bacillati</taxon>
        <taxon>Bacillota</taxon>
        <taxon>Bacilli</taxon>
        <taxon>Bacillales</taxon>
        <taxon>Bacillaceae</taxon>
        <taxon>Pueribacillus</taxon>
    </lineage>
</organism>
<proteinExistence type="inferred from homology"/>
<keyword evidence="2 4" id="KW-0862">Zinc</keyword>
<dbReference type="InterPro" id="IPR011032">
    <property type="entry name" value="GroES-like_sf"/>
</dbReference>
<dbReference type="InterPro" id="IPR002328">
    <property type="entry name" value="ADH_Zn_CS"/>
</dbReference>
<dbReference type="Pfam" id="PF00107">
    <property type="entry name" value="ADH_zinc_N"/>
    <property type="match status" value="1"/>
</dbReference>
<dbReference type="AlphaFoldDB" id="A0A2U1JZK5"/>
<dbReference type="InterPro" id="IPR036291">
    <property type="entry name" value="NAD(P)-bd_dom_sf"/>
</dbReference>
<dbReference type="RefSeq" id="WP_116554983.1">
    <property type="nucleotide sequence ID" value="NZ_QCZG01000022.1"/>
</dbReference>
<dbReference type="CDD" id="cd08260">
    <property type="entry name" value="Zn_ADH6"/>
    <property type="match status" value="1"/>
</dbReference>
<dbReference type="Proteomes" id="UP000245998">
    <property type="component" value="Unassembled WGS sequence"/>
</dbReference>